<evidence type="ECO:0000313" key="1">
    <source>
        <dbReference type="EMBL" id="KAF7999203.1"/>
    </source>
</evidence>
<dbReference type="AlphaFoldDB" id="A0A8H7L8U9"/>
<keyword evidence="2" id="KW-1185">Reference proteome</keyword>
<dbReference type="Proteomes" id="UP000649328">
    <property type="component" value="Unassembled WGS sequence"/>
</dbReference>
<dbReference type="EMBL" id="JACBPP010000010">
    <property type="protein sequence ID" value="KAF7999203.1"/>
    <property type="molecule type" value="Genomic_DNA"/>
</dbReference>
<proteinExistence type="predicted"/>
<protein>
    <submittedName>
        <fullName evidence="1">Uncharacterized protein</fullName>
    </submittedName>
</protein>
<comment type="caution">
    <text evidence="1">The sequence shown here is derived from an EMBL/GenBank/DDBJ whole genome shotgun (WGS) entry which is preliminary data.</text>
</comment>
<sequence length="81" mass="9223">MSIVRTLSDRFSRTPVSMRRTTVNGLEILDQFLVLSLSYHCHNEHMKLAVVVAHETNLVYNSSQINCGYSYNLEGSGLIQY</sequence>
<accession>A0A8H7L8U9</accession>
<name>A0A8H7L8U9_9ASCO</name>
<gene>
    <name evidence="1" type="ORF">HF325_006735</name>
</gene>
<reference evidence="1" key="1">
    <citation type="submission" date="2020-10" db="EMBL/GenBank/DDBJ databases">
        <title>The Whole-Genome Sequence of Metschnikowia persimmonesis, a Novel Endophytic Yeast Species Isolated from Medicinal Plant Diospyros kaki Thumb.</title>
        <authorList>
            <person name="Rahmat E."/>
            <person name="Kang Y."/>
        </authorList>
    </citation>
    <scope>NUCLEOTIDE SEQUENCE</scope>
    <source>
        <strain evidence="1">KIOM G15050</strain>
    </source>
</reference>
<organism evidence="1 2">
    <name type="scientific">Metschnikowia pulcherrima</name>
    <dbReference type="NCBI Taxonomy" id="27326"/>
    <lineage>
        <taxon>Eukaryota</taxon>
        <taxon>Fungi</taxon>
        <taxon>Dikarya</taxon>
        <taxon>Ascomycota</taxon>
        <taxon>Saccharomycotina</taxon>
        <taxon>Pichiomycetes</taxon>
        <taxon>Metschnikowiaceae</taxon>
        <taxon>Metschnikowia</taxon>
    </lineage>
</organism>
<evidence type="ECO:0000313" key="2">
    <source>
        <dbReference type="Proteomes" id="UP000649328"/>
    </source>
</evidence>